<dbReference type="Proteomes" id="UP000054516">
    <property type="component" value="Unassembled WGS sequence"/>
</dbReference>
<evidence type="ECO:0000256" key="1">
    <source>
        <dbReference type="ARBA" id="ARBA00001965"/>
    </source>
</evidence>
<dbReference type="InterPro" id="IPR000627">
    <property type="entry name" value="Intradiol_dOase_C"/>
</dbReference>
<evidence type="ECO:0000256" key="7">
    <source>
        <dbReference type="SAM" id="MobiDB-lite"/>
    </source>
</evidence>
<dbReference type="OMA" id="AMGPKTT"/>
<reference evidence="10" key="1">
    <citation type="submission" date="2016-03" db="EMBL/GenBank/DDBJ databases">
        <title>Draft genome sequence of Rosellinia necatrix.</title>
        <authorList>
            <person name="Kanematsu S."/>
        </authorList>
    </citation>
    <scope>NUCLEOTIDE SEQUENCE [LARGE SCALE GENOMIC DNA]</scope>
    <source>
        <strain evidence="10">W97</strain>
    </source>
</reference>
<accession>A0A1S8A8X6</accession>
<evidence type="ECO:0000256" key="4">
    <source>
        <dbReference type="ARBA" id="ARBA00022964"/>
    </source>
</evidence>
<dbReference type="GO" id="GO:0018576">
    <property type="term" value="F:catechol 1,2-dioxygenase activity"/>
    <property type="evidence" value="ECO:0007669"/>
    <property type="project" value="InterPro"/>
</dbReference>
<organism evidence="10">
    <name type="scientific">Rosellinia necatrix</name>
    <name type="common">White root-rot fungus</name>
    <dbReference type="NCBI Taxonomy" id="77044"/>
    <lineage>
        <taxon>Eukaryota</taxon>
        <taxon>Fungi</taxon>
        <taxon>Dikarya</taxon>
        <taxon>Ascomycota</taxon>
        <taxon>Pezizomycotina</taxon>
        <taxon>Sordariomycetes</taxon>
        <taxon>Xylariomycetidae</taxon>
        <taxon>Xylariales</taxon>
        <taxon>Xylariaceae</taxon>
        <taxon>Rosellinia</taxon>
    </lineage>
</organism>
<evidence type="ECO:0000256" key="3">
    <source>
        <dbReference type="ARBA" id="ARBA00022723"/>
    </source>
</evidence>
<feature type="region of interest" description="Disordered" evidence="7">
    <location>
        <begin position="31"/>
        <end position="52"/>
    </location>
</feature>
<keyword evidence="6" id="KW-0408">Iron</keyword>
<evidence type="ECO:0000256" key="6">
    <source>
        <dbReference type="ARBA" id="ARBA00023004"/>
    </source>
</evidence>
<sequence>MSTDKRNETQLICDILGLESLVDEISSKILSRSSSSSSSGGGGGGGGGSTAAAGVAAAATPSTVLGPFHRADAPMLANGSSIISPAARGTAWYGSAEPRLARLTGRVLSASTGRALAGAAVEVWLAGPNGLYEQQDPGQPDMNLRGRFRTDGAGRYDVYALRPAAYPIPLDGPAGRLLALLDRPPYRPAHVHFIVAAAGHATLVTQLFDREDGHARRDAVFAVKEELLVSFEERAGDNRARWQLTYDFLLREV</sequence>
<comment type="similarity">
    <text evidence="2">Belongs to the intradiol ring-cleavage dioxygenase family.</text>
</comment>
<comment type="cofactor">
    <cofactor evidence="1">
        <name>Fe(3+)</name>
        <dbReference type="ChEBI" id="CHEBI:29034"/>
    </cofactor>
</comment>
<evidence type="ECO:0000259" key="9">
    <source>
        <dbReference type="Pfam" id="PF04444"/>
    </source>
</evidence>
<keyword evidence="4 10" id="KW-0223">Dioxygenase</keyword>
<dbReference type="Gene3D" id="2.60.130.10">
    <property type="entry name" value="Aromatic compound dioxygenase"/>
    <property type="match status" value="1"/>
</dbReference>
<dbReference type="GO" id="GO:0009712">
    <property type="term" value="P:catechol-containing compound metabolic process"/>
    <property type="evidence" value="ECO:0007669"/>
    <property type="project" value="InterPro"/>
</dbReference>
<feature type="compositionally biased region" description="Gly residues" evidence="7">
    <location>
        <begin position="39"/>
        <end position="49"/>
    </location>
</feature>
<dbReference type="PANTHER" id="PTHR33711">
    <property type="entry name" value="DIOXYGENASE, PUTATIVE (AFU_ORTHOLOGUE AFUA_2G02910)-RELATED"/>
    <property type="match status" value="1"/>
</dbReference>
<dbReference type="OrthoDB" id="5238185at2759"/>
<dbReference type="PANTHER" id="PTHR33711:SF7">
    <property type="entry name" value="INTRADIOL RING-CLEAVAGE DIOXYGENASES DOMAIN-CONTAINING PROTEIN-RELATED"/>
    <property type="match status" value="1"/>
</dbReference>
<keyword evidence="3" id="KW-0479">Metal-binding</keyword>
<feature type="domain" description="Intradiol ring-cleavage dioxygenases" evidence="8">
    <location>
        <begin position="103"/>
        <end position="251"/>
    </location>
</feature>
<proteinExistence type="inferred from homology"/>
<feature type="domain" description="Catechol dioxygenase N-terminal" evidence="9">
    <location>
        <begin position="1"/>
        <end position="27"/>
    </location>
</feature>
<evidence type="ECO:0000256" key="2">
    <source>
        <dbReference type="ARBA" id="ARBA00007825"/>
    </source>
</evidence>
<dbReference type="InterPro" id="IPR007535">
    <property type="entry name" value="Catechol_dOase_N"/>
</dbReference>
<dbReference type="AlphaFoldDB" id="A0A1S8A8X6"/>
<evidence type="ECO:0000313" key="10">
    <source>
        <dbReference type="EMBL" id="GAW26566.1"/>
    </source>
</evidence>
<dbReference type="InterPro" id="IPR050770">
    <property type="entry name" value="Intradiol_RC_Dioxygenase"/>
</dbReference>
<dbReference type="SUPFAM" id="SSF49482">
    <property type="entry name" value="Aromatic compound dioxygenase"/>
    <property type="match status" value="1"/>
</dbReference>
<evidence type="ECO:0000256" key="5">
    <source>
        <dbReference type="ARBA" id="ARBA00023002"/>
    </source>
</evidence>
<dbReference type="EMBL" id="DF977482">
    <property type="protein sequence ID" value="GAW26566.1"/>
    <property type="molecule type" value="Genomic_DNA"/>
</dbReference>
<keyword evidence="11" id="KW-1185">Reference proteome</keyword>
<keyword evidence="5" id="KW-0560">Oxidoreductase</keyword>
<protein>
    <submittedName>
        <fullName evidence="10">Putative catechol-dioxygenase 1</fullName>
    </submittedName>
</protein>
<evidence type="ECO:0000313" key="11">
    <source>
        <dbReference type="Proteomes" id="UP000054516"/>
    </source>
</evidence>
<evidence type="ECO:0000259" key="8">
    <source>
        <dbReference type="Pfam" id="PF00775"/>
    </source>
</evidence>
<gene>
    <name evidence="10" type="ORF">SAMD00023353_3700630</name>
</gene>
<dbReference type="GO" id="GO:0008199">
    <property type="term" value="F:ferric iron binding"/>
    <property type="evidence" value="ECO:0007669"/>
    <property type="project" value="InterPro"/>
</dbReference>
<dbReference type="InterPro" id="IPR015889">
    <property type="entry name" value="Intradiol_dOase_core"/>
</dbReference>
<name>A0A1S8A8X6_ROSNE</name>
<dbReference type="Pfam" id="PF04444">
    <property type="entry name" value="Dioxygenase_N"/>
    <property type="match status" value="1"/>
</dbReference>
<dbReference type="Pfam" id="PF00775">
    <property type="entry name" value="Dioxygenase_C"/>
    <property type="match status" value="1"/>
</dbReference>